<sequence>MAKKEEAQAFKVRRSLAIGQSSPGSQGTTQGVSRLGPHGLITPKEHSGAAMV</sequence>
<feature type="compositionally biased region" description="Basic and acidic residues" evidence="1">
    <location>
        <begin position="43"/>
        <end position="52"/>
    </location>
</feature>
<comment type="caution">
    <text evidence="2">The sequence shown here is derived from an EMBL/GenBank/DDBJ whole genome shotgun (WGS) entry which is preliminary data.</text>
</comment>
<dbReference type="Proteomes" id="UP000606974">
    <property type="component" value="Unassembled WGS sequence"/>
</dbReference>
<gene>
    <name evidence="2" type="ORF">GJ744_004891</name>
</gene>
<evidence type="ECO:0000313" key="2">
    <source>
        <dbReference type="EMBL" id="KAF7511326.1"/>
    </source>
</evidence>
<keyword evidence="3" id="KW-1185">Reference proteome</keyword>
<feature type="compositionally biased region" description="Polar residues" evidence="1">
    <location>
        <begin position="18"/>
        <end position="32"/>
    </location>
</feature>
<dbReference type="AlphaFoldDB" id="A0A8H7AQR6"/>
<organism evidence="2 3">
    <name type="scientific">Endocarpon pusillum</name>
    <dbReference type="NCBI Taxonomy" id="364733"/>
    <lineage>
        <taxon>Eukaryota</taxon>
        <taxon>Fungi</taxon>
        <taxon>Dikarya</taxon>
        <taxon>Ascomycota</taxon>
        <taxon>Pezizomycotina</taxon>
        <taxon>Eurotiomycetes</taxon>
        <taxon>Chaetothyriomycetidae</taxon>
        <taxon>Verrucariales</taxon>
        <taxon>Verrucariaceae</taxon>
        <taxon>Endocarpon</taxon>
    </lineage>
</organism>
<protein>
    <submittedName>
        <fullName evidence="2">Uncharacterized protein</fullName>
    </submittedName>
</protein>
<reference evidence="2" key="1">
    <citation type="submission" date="2020-02" db="EMBL/GenBank/DDBJ databases">
        <authorList>
            <person name="Palmer J.M."/>
        </authorList>
    </citation>
    <scope>NUCLEOTIDE SEQUENCE</scope>
    <source>
        <strain evidence="2">EPUS1.4</strain>
        <tissue evidence="2">Thallus</tissue>
    </source>
</reference>
<feature type="region of interest" description="Disordered" evidence="1">
    <location>
        <begin position="1"/>
        <end position="52"/>
    </location>
</feature>
<dbReference type="EMBL" id="JAACFV010000021">
    <property type="protein sequence ID" value="KAF7511326.1"/>
    <property type="molecule type" value="Genomic_DNA"/>
</dbReference>
<evidence type="ECO:0000256" key="1">
    <source>
        <dbReference type="SAM" id="MobiDB-lite"/>
    </source>
</evidence>
<proteinExistence type="predicted"/>
<name>A0A8H7AQR6_9EURO</name>
<evidence type="ECO:0000313" key="3">
    <source>
        <dbReference type="Proteomes" id="UP000606974"/>
    </source>
</evidence>
<accession>A0A8H7AQR6</accession>